<organism evidence="10 11">
    <name type="scientific">Rummeliibacillus stabekisii</name>
    <dbReference type="NCBI Taxonomy" id="241244"/>
    <lineage>
        <taxon>Bacteria</taxon>
        <taxon>Bacillati</taxon>
        <taxon>Bacillota</taxon>
        <taxon>Bacilli</taxon>
        <taxon>Bacillales</taxon>
        <taxon>Caryophanaceae</taxon>
        <taxon>Rummeliibacillus</taxon>
    </lineage>
</organism>
<feature type="domain" description="Spore germination protein N-terminal" evidence="9">
    <location>
        <begin position="20"/>
        <end position="184"/>
    </location>
</feature>
<dbReference type="Proteomes" id="UP000076021">
    <property type="component" value="Chromosome"/>
</dbReference>
<dbReference type="InterPro" id="IPR008844">
    <property type="entry name" value="Spore_GerAC-like"/>
</dbReference>
<dbReference type="OrthoDB" id="2370124at2"/>
<evidence type="ECO:0000313" key="11">
    <source>
        <dbReference type="Proteomes" id="UP000076021"/>
    </source>
</evidence>
<keyword evidence="7" id="KW-0449">Lipoprotein</keyword>
<dbReference type="PANTHER" id="PTHR35789">
    <property type="entry name" value="SPORE GERMINATION PROTEIN B3"/>
    <property type="match status" value="1"/>
</dbReference>
<comment type="similarity">
    <text evidence="2">Belongs to the GerABKC lipoprotein family.</text>
</comment>
<dbReference type="STRING" id="241244.ATY39_07595"/>
<reference evidence="10 11" key="1">
    <citation type="journal article" date="2016" name="Genome Announc.">
        <title>Whole-Genome Sequence of Rummeliibacillus stabekisii Strain PP9 Isolated from Antarctic Soil.</title>
        <authorList>
            <person name="da Mota F.F."/>
            <person name="Vollu R.E."/>
            <person name="Jurelevicius D."/>
            <person name="Seldin L."/>
        </authorList>
    </citation>
    <scope>NUCLEOTIDE SEQUENCE [LARGE SCALE GENOMIC DNA]</scope>
    <source>
        <strain evidence="10 11">PP9</strain>
    </source>
</reference>
<keyword evidence="6" id="KW-0564">Palmitate</keyword>
<dbReference type="GO" id="GO:0016020">
    <property type="term" value="C:membrane"/>
    <property type="evidence" value="ECO:0007669"/>
    <property type="project" value="UniProtKB-SubCell"/>
</dbReference>
<accession>A0A143HCZ4</accession>
<keyword evidence="3" id="KW-0309">Germination</keyword>
<dbReference type="NCBIfam" id="TIGR02887">
    <property type="entry name" value="spore_ger_x_C"/>
    <property type="match status" value="1"/>
</dbReference>
<evidence type="ECO:0000256" key="5">
    <source>
        <dbReference type="ARBA" id="ARBA00023136"/>
    </source>
</evidence>
<dbReference type="InterPro" id="IPR038501">
    <property type="entry name" value="Spore_GerAC_C_sf"/>
</dbReference>
<evidence type="ECO:0000256" key="2">
    <source>
        <dbReference type="ARBA" id="ARBA00007886"/>
    </source>
</evidence>
<feature type="domain" description="Spore germination GerAC-like C-terminal" evidence="8">
    <location>
        <begin position="195"/>
        <end position="360"/>
    </location>
</feature>
<dbReference type="PANTHER" id="PTHR35789:SF1">
    <property type="entry name" value="SPORE GERMINATION PROTEIN B3"/>
    <property type="match status" value="1"/>
</dbReference>
<dbReference type="InterPro" id="IPR046953">
    <property type="entry name" value="Spore_GerAC-like_C"/>
</dbReference>
<evidence type="ECO:0000259" key="9">
    <source>
        <dbReference type="Pfam" id="PF25198"/>
    </source>
</evidence>
<reference evidence="11" key="2">
    <citation type="submission" date="2016-03" db="EMBL/GenBank/DDBJ databases">
        <authorList>
            <person name="Ploux O."/>
        </authorList>
    </citation>
    <scope>NUCLEOTIDE SEQUENCE [LARGE SCALE GENOMIC DNA]</scope>
    <source>
        <strain evidence="11">PP9</strain>
    </source>
</reference>
<keyword evidence="11" id="KW-1185">Reference proteome</keyword>
<keyword evidence="5" id="KW-0472">Membrane</keyword>
<evidence type="ECO:0000256" key="7">
    <source>
        <dbReference type="ARBA" id="ARBA00023288"/>
    </source>
</evidence>
<sequence length="363" mass="41377">MRKIIVFLLLSSVFLSGCWDQRLYKELSVISVVGIDGNIGDLKAYYAYPSSSDDPTKYIVLEGVGKTAREVRINANKKTEQTMDIAELTTILVSEETAKKDLYSLLDVYYRSAESPMTAKVVITDGSTKKFLELKENFPKEIGEYYLDFIQSYEKASIYPITNLEIAANQMFSEGRDLALPYLKTSGDKGLPEGEGIALFNGKDYTGEHLTLRESTFATLLGYKKSDIVELAYLMHKNGKDISVGFNAIRFKKKMKVTQDGSNIKVKYNIYMPIVMTEYPPDHLDQKQKRKELETFIEGRVEKDIARMFKRSQEASSDVVGIGEDIRAYHPHLWRDGKWKEIYKDIKIEAKVKVKIVRSGSIR</sequence>
<dbReference type="Gene3D" id="3.30.300.210">
    <property type="entry name" value="Nutrient germinant receptor protein C, domain 3"/>
    <property type="match status" value="1"/>
</dbReference>
<dbReference type="PROSITE" id="PS51257">
    <property type="entry name" value="PROKAR_LIPOPROTEIN"/>
    <property type="match status" value="1"/>
</dbReference>
<gene>
    <name evidence="10" type="ORF">ATY39_07595</name>
</gene>
<evidence type="ECO:0000256" key="3">
    <source>
        <dbReference type="ARBA" id="ARBA00022544"/>
    </source>
</evidence>
<name>A0A143HCZ4_9BACL</name>
<evidence type="ECO:0000313" key="10">
    <source>
        <dbReference type="EMBL" id="AMW99340.1"/>
    </source>
</evidence>
<keyword evidence="4" id="KW-0732">Signal</keyword>
<dbReference type="GO" id="GO:0009847">
    <property type="term" value="P:spore germination"/>
    <property type="evidence" value="ECO:0007669"/>
    <property type="project" value="InterPro"/>
</dbReference>
<dbReference type="InterPro" id="IPR057336">
    <property type="entry name" value="GerAC_N"/>
</dbReference>
<dbReference type="KEGG" id="rst:ATY39_07595"/>
<comment type="subcellular location">
    <subcellularLocation>
        <location evidence="1">Membrane</location>
        <topology evidence="1">Lipid-anchor</topology>
    </subcellularLocation>
</comment>
<dbReference type="EMBL" id="CP014806">
    <property type="protein sequence ID" value="AMW99340.1"/>
    <property type="molecule type" value="Genomic_DNA"/>
</dbReference>
<dbReference type="AlphaFoldDB" id="A0A143HCZ4"/>
<dbReference type="RefSeq" id="WP_066788066.1">
    <property type="nucleotide sequence ID" value="NZ_CP014806.1"/>
</dbReference>
<dbReference type="Pfam" id="PF25198">
    <property type="entry name" value="Spore_GerAC_N"/>
    <property type="match status" value="1"/>
</dbReference>
<evidence type="ECO:0000256" key="4">
    <source>
        <dbReference type="ARBA" id="ARBA00022729"/>
    </source>
</evidence>
<evidence type="ECO:0000259" key="8">
    <source>
        <dbReference type="Pfam" id="PF05504"/>
    </source>
</evidence>
<dbReference type="Pfam" id="PF05504">
    <property type="entry name" value="Spore_GerAC"/>
    <property type="match status" value="1"/>
</dbReference>
<proteinExistence type="inferred from homology"/>
<protein>
    <submittedName>
        <fullName evidence="10">Uncharacterized protein</fullName>
    </submittedName>
</protein>
<evidence type="ECO:0000256" key="6">
    <source>
        <dbReference type="ARBA" id="ARBA00023139"/>
    </source>
</evidence>
<evidence type="ECO:0000256" key="1">
    <source>
        <dbReference type="ARBA" id="ARBA00004635"/>
    </source>
</evidence>